<evidence type="ECO:0000313" key="2">
    <source>
        <dbReference type="EMBL" id="SEN83366.1"/>
    </source>
</evidence>
<dbReference type="OrthoDB" id="102112at2"/>
<feature type="transmembrane region" description="Helical" evidence="1">
    <location>
        <begin position="79"/>
        <end position="98"/>
    </location>
</feature>
<evidence type="ECO:0000313" key="3">
    <source>
        <dbReference type="Proteomes" id="UP000198942"/>
    </source>
</evidence>
<reference evidence="3" key="1">
    <citation type="submission" date="2016-10" db="EMBL/GenBank/DDBJ databases">
        <authorList>
            <person name="Varghese N."/>
            <person name="Submissions S."/>
        </authorList>
    </citation>
    <scope>NUCLEOTIDE SEQUENCE [LARGE SCALE GENOMIC DNA]</scope>
    <source>
        <strain evidence="3">Gh-48</strain>
    </source>
</reference>
<feature type="transmembrane region" description="Helical" evidence="1">
    <location>
        <begin position="265"/>
        <end position="281"/>
    </location>
</feature>
<evidence type="ECO:0000256" key="1">
    <source>
        <dbReference type="SAM" id="Phobius"/>
    </source>
</evidence>
<name>A0A1H8JST3_9SPHI</name>
<keyword evidence="1" id="KW-0472">Membrane</keyword>
<organism evidence="2 3">
    <name type="scientific">Mucilaginibacter gossypiicola</name>
    <dbReference type="NCBI Taxonomy" id="551995"/>
    <lineage>
        <taxon>Bacteria</taxon>
        <taxon>Pseudomonadati</taxon>
        <taxon>Bacteroidota</taxon>
        <taxon>Sphingobacteriia</taxon>
        <taxon>Sphingobacteriales</taxon>
        <taxon>Sphingobacteriaceae</taxon>
        <taxon>Mucilaginibacter</taxon>
    </lineage>
</organism>
<dbReference type="RefSeq" id="WP_091211387.1">
    <property type="nucleotide sequence ID" value="NZ_FOCL01000004.1"/>
</dbReference>
<accession>A0A1H8JST3</accession>
<feature type="transmembrane region" description="Helical" evidence="1">
    <location>
        <begin position="21"/>
        <end position="38"/>
    </location>
</feature>
<keyword evidence="3" id="KW-1185">Reference proteome</keyword>
<feature type="transmembrane region" description="Helical" evidence="1">
    <location>
        <begin position="158"/>
        <end position="185"/>
    </location>
</feature>
<feature type="transmembrane region" description="Helical" evidence="1">
    <location>
        <begin position="217"/>
        <end position="234"/>
    </location>
</feature>
<gene>
    <name evidence="2" type="ORF">SAMN05192574_104298</name>
</gene>
<evidence type="ECO:0008006" key="4">
    <source>
        <dbReference type="Google" id="ProtNLM"/>
    </source>
</evidence>
<sequence length="453" mass="51941">MSTLTTNQIKWKEYEKGAFRFFFIYFVLQALPLDWKYFGNLFRIQWGSLGFGDIFYISRYTPQFISGSSTPGTWGIGTLADWALIAGIALIGAIVWSIRDKKSENYNKLYYWLRVILRYRLAIGIIAYGFIKFFPLQSPLPSISNLNTSYGDFDRWKLFSLSLGIVPGYESFLGLVEIVVGVLLLFRKTATLGAIIILVFTGNVFISNIAYDGGEAIYALYLINIALFLTIYDIQRIYNLVALRKPTSPNTVKISLNGQWRTSRLVLKSLFIFFFVFLYGYKTYAAYHHDIYQYPKAKGLAGTAGLYNVSDFRINSKQLPYSQTDTTRWNDVVFEKWNTISIGSLKRYKADTSTTEEISRNNDDRKYELDGTTGRAYYSYVADTVKQVLLLKNRNSNYKADQFTLHYTQPANGTIILTGVDHNKDSVYVQLDRINKKYLLQEAAQGRSKALKL</sequence>
<dbReference type="Proteomes" id="UP000198942">
    <property type="component" value="Unassembled WGS sequence"/>
</dbReference>
<proteinExistence type="predicted"/>
<keyword evidence="1" id="KW-1133">Transmembrane helix</keyword>
<feature type="transmembrane region" description="Helical" evidence="1">
    <location>
        <begin position="119"/>
        <end position="138"/>
    </location>
</feature>
<feature type="transmembrane region" description="Helical" evidence="1">
    <location>
        <begin position="192"/>
        <end position="211"/>
    </location>
</feature>
<protein>
    <recommendedName>
        <fullName evidence="4">DoxX protein</fullName>
    </recommendedName>
</protein>
<dbReference type="AlphaFoldDB" id="A0A1H8JST3"/>
<dbReference type="EMBL" id="FOCL01000004">
    <property type="protein sequence ID" value="SEN83366.1"/>
    <property type="molecule type" value="Genomic_DNA"/>
</dbReference>
<keyword evidence="1" id="KW-0812">Transmembrane</keyword>
<dbReference type="STRING" id="551995.SAMN05192574_104298"/>